<feature type="coiled-coil region" evidence="3">
    <location>
        <begin position="192"/>
        <end position="219"/>
    </location>
</feature>
<feature type="domain" description="YknX-like barrel-sandwich hybrid" evidence="7">
    <location>
        <begin position="68"/>
        <end position="241"/>
    </location>
</feature>
<feature type="domain" description="Multidrug resistance protein MdtA-like C-terminal permuted SH3" evidence="6">
    <location>
        <begin position="348"/>
        <end position="386"/>
    </location>
</feature>
<evidence type="ECO:0000256" key="4">
    <source>
        <dbReference type="SAM" id="MobiDB-lite"/>
    </source>
</evidence>
<evidence type="ECO:0000256" key="1">
    <source>
        <dbReference type="ARBA" id="ARBA00004196"/>
    </source>
</evidence>
<keyword evidence="5" id="KW-0472">Membrane</keyword>
<protein>
    <submittedName>
        <fullName evidence="8">Efflux RND transporter periplasmic adaptor subunit</fullName>
    </submittedName>
</protein>
<feature type="region of interest" description="Disordered" evidence="4">
    <location>
        <begin position="132"/>
        <end position="182"/>
    </location>
</feature>
<evidence type="ECO:0000259" key="6">
    <source>
        <dbReference type="Pfam" id="PF25967"/>
    </source>
</evidence>
<dbReference type="EMBL" id="CP095073">
    <property type="protein sequence ID" value="UOQ44372.1"/>
    <property type="molecule type" value="Genomic_DNA"/>
</dbReference>
<reference evidence="8 9" key="1">
    <citation type="submission" date="2022-04" db="EMBL/GenBank/DDBJ databases">
        <title>Halobacillus sp. isolated from saltern.</title>
        <authorList>
            <person name="Won M."/>
            <person name="Lee C.-M."/>
            <person name="Woen H.-Y."/>
            <person name="Kwon S.-W."/>
        </authorList>
    </citation>
    <scope>NUCLEOTIDE SEQUENCE [LARGE SCALE GENOMIC DNA]</scope>
    <source>
        <strain evidence="8 9">SSBR10-3</strain>
    </source>
</reference>
<dbReference type="InterPro" id="IPR058627">
    <property type="entry name" value="MdtA-like_C"/>
</dbReference>
<feature type="transmembrane region" description="Helical" evidence="5">
    <location>
        <begin position="9"/>
        <end position="28"/>
    </location>
</feature>
<gene>
    <name evidence="8" type="ORF">MUN89_21535</name>
</gene>
<evidence type="ECO:0000313" key="8">
    <source>
        <dbReference type="EMBL" id="UOQ44372.1"/>
    </source>
</evidence>
<name>A0ABY4ELB8_9BACI</name>
<dbReference type="Pfam" id="PF25967">
    <property type="entry name" value="RND-MFP_C"/>
    <property type="match status" value="1"/>
</dbReference>
<dbReference type="InterPro" id="IPR050465">
    <property type="entry name" value="UPF0194_transport"/>
</dbReference>
<keyword evidence="9" id="KW-1185">Reference proteome</keyword>
<dbReference type="InterPro" id="IPR058639">
    <property type="entry name" value="BSH_YknX-like"/>
</dbReference>
<evidence type="ECO:0000256" key="5">
    <source>
        <dbReference type="SAM" id="Phobius"/>
    </source>
</evidence>
<dbReference type="RefSeq" id="WP_244710276.1">
    <property type="nucleotide sequence ID" value="NZ_CP095073.1"/>
</dbReference>
<accession>A0ABY4ELB8</accession>
<evidence type="ECO:0000256" key="3">
    <source>
        <dbReference type="SAM" id="Coils"/>
    </source>
</evidence>
<keyword evidence="5" id="KW-0812">Transmembrane</keyword>
<sequence>MKRTNYKGRIIGIAIVAFITANALLIYFDDNDEVDRKSYINQWSKSITYDLYNTLDTKGVLAADASNSVYFDKQTGAFQEFLIQEGDQVEEGDDLYTYEVSDYTQQQTELESRLDQLEEEKEAIQSYIDEVENIDIPESESSSAYSGAFGTSPGGEFSSTADSNSTTNTNENSNDSKQDATATAKFNKQEAVAEKELELSQKEAMISMVEEQLDELEETGQTITVKSPFTGTVTHISKDLSDPLLTLKSSNLLIEGKFDEKERKKVEQDMMADINIPDLELQLTGTLASVRDFPNKTEVYGSSLYPFTVTLDEQNKDLLPGYHADVEVITAQAEDAVTAMEDVLITKKNLYAWVMNDEGVLERRTIETGIKENGLVEIKKGLKPGEWLAYTPKDEFRRQAGFITPIKMRELYVQELFDIDTKTIKTYGLLGLFAR</sequence>
<keyword evidence="5" id="KW-1133">Transmembrane helix</keyword>
<dbReference type="Gene3D" id="2.40.420.20">
    <property type="match status" value="1"/>
</dbReference>
<keyword evidence="2 3" id="KW-0175">Coiled coil</keyword>
<feature type="compositionally biased region" description="Low complexity" evidence="4">
    <location>
        <begin position="158"/>
        <end position="175"/>
    </location>
</feature>
<dbReference type="PANTHER" id="PTHR32347:SF14">
    <property type="entry name" value="EFFLUX SYSTEM COMPONENT YKNX-RELATED"/>
    <property type="match status" value="1"/>
</dbReference>
<dbReference type="Proteomes" id="UP000831787">
    <property type="component" value="Chromosome"/>
</dbReference>
<evidence type="ECO:0000259" key="7">
    <source>
        <dbReference type="Pfam" id="PF25984"/>
    </source>
</evidence>
<proteinExistence type="predicted"/>
<evidence type="ECO:0000313" key="9">
    <source>
        <dbReference type="Proteomes" id="UP000831787"/>
    </source>
</evidence>
<organism evidence="8 9">
    <name type="scientific">Halobacillus salinarum</name>
    <dbReference type="NCBI Taxonomy" id="2932257"/>
    <lineage>
        <taxon>Bacteria</taxon>
        <taxon>Bacillati</taxon>
        <taxon>Bacillota</taxon>
        <taxon>Bacilli</taxon>
        <taxon>Bacillales</taxon>
        <taxon>Bacillaceae</taxon>
        <taxon>Halobacillus</taxon>
    </lineage>
</organism>
<evidence type="ECO:0000256" key="2">
    <source>
        <dbReference type="ARBA" id="ARBA00023054"/>
    </source>
</evidence>
<dbReference type="PANTHER" id="PTHR32347">
    <property type="entry name" value="EFFLUX SYSTEM COMPONENT YKNX-RELATED"/>
    <property type="match status" value="1"/>
</dbReference>
<dbReference type="Gene3D" id="2.40.30.170">
    <property type="match status" value="1"/>
</dbReference>
<dbReference type="Pfam" id="PF25984">
    <property type="entry name" value="BSH_YknX"/>
    <property type="match status" value="1"/>
</dbReference>
<comment type="subcellular location">
    <subcellularLocation>
        <location evidence="1">Cell envelope</location>
    </subcellularLocation>
</comment>